<evidence type="ECO:0000256" key="3">
    <source>
        <dbReference type="ARBA" id="ARBA00023098"/>
    </source>
</evidence>
<dbReference type="Ensembl" id="ENSCINT00000024633.2">
    <property type="protein sequence ID" value="ENSCINP00000024387.2"/>
    <property type="gene ID" value="ENSCING00000013237.2"/>
</dbReference>
<dbReference type="InterPro" id="IPR020845">
    <property type="entry name" value="AMP-binding_CS"/>
</dbReference>
<organism evidence="6 7">
    <name type="scientific">Ciona intestinalis</name>
    <name type="common">Transparent sea squirt</name>
    <name type="synonym">Ascidia intestinalis</name>
    <dbReference type="NCBI Taxonomy" id="7719"/>
    <lineage>
        <taxon>Eukaryota</taxon>
        <taxon>Metazoa</taxon>
        <taxon>Chordata</taxon>
        <taxon>Tunicata</taxon>
        <taxon>Ascidiacea</taxon>
        <taxon>Phlebobranchia</taxon>
        <taxon>Cionidae</taxon>
        <taxon>Ciona</taxon>
    </lineage>
</organism>
<dbReference type="AlphaFoldDB" id="F6UFU1"/>
<dbReference type="HOGENOM" id="CLU_000022_59_2_1"/>
<dbReference type="SUPFAM" id="SSF56801">
    <property type="entry name" value="Acetyl-CoA synthetase-like"/>
    <property type="match status" value="1"/>
</dbReference>
<accession>F6UFU1</accession>
<reference evidence="6" key="4">
    <citation type="submission" date="2025-09" db="UniProtKB">
        <authorList>
            <consortium name="Ensembl"/>
        </authorList>
    </citation>
    <scope>IDENTIFICATION</scope>
</reference>
<dbReference type="Gene3D" id="2.30.38.10">
    <property type="entry name" value="Luciferase, Domain 3"/>
    <property type="match status" value="1"/>
</dbReference>
<comment type="similarity">
    <text evidence="1">Belongs to the ATP-dependent AMP-binding enzyme family.</text>
</comment>
<dbReference type="CDD" id="cd05911">
    <property type="entry name" value="Firefly_Luc_like"/>
    <property type="match status" value="1"/>
</dbReference>
<keyword evidence="7" id="KW-1185">Reference proteome</keyword>
<dbReference type="GO" id="GO:0006629">
    <property type="term" value="P:lipid metabolic process"/>
    <property type="evidence" value="ECO:0007669"/>
    <property type="project" value="UniProtKB-KW"/>
</dbReference>
<feature type="domain" description="AMP-dependent synthetase/ligase" evidence="4">
    <location>
        <begin position="5"/>
        <end position="353"/>
    </location>
</feature>
<feature type="domain" description="AMP-binding enzyme C-terminal" evidence="5">
    <location>
        <begin position="404"/>
        <end position="479"/>
    </location>
</feature>
<keyword evidence="3" id="KW-0443">Lipid metabolism</keyword>
<dbReference type="OMA" id="RDPYTCG"/>
<dbReference type="STRING" id="7719.ENSCINP00000024387"/>
<proteinExistence type="inferred from homology"/>
<dbReference type="GeneTree" id="ENSGT00940000164794"/>
<reference evidence="7" key="1">
    <citation type="journal article" date="2002" name="Science">
        <title>The draft genome of Ciona intestinalis: insights into chordate and vertebrate origins.</title>
        <authorList>
            <person name="Dehal P."/>
            <person name="Satou Y."/>
            <person name="Campbell R.K."/>
            <person name="Chapman J."/>
            <person name="Degnan B."/>
            <person name="De Tomaso A."/>
            <person name="Davidson B."/>
            <person name="Di Gregorio A."/>
            <person name="Gelpke M."/>
            <person name="Goodstein D.M."/>
            <person name="Harafuji N."/>
            <person name="Hastings K.E."/>
            <person name="Ho I."/>
            <person name="Hotta K."/>
            <person name="Huang W."/>
            <person name="Kawashima T."/>
            <person name="Lemaire P."/>
            <person name="Martinez D."/>
            <person name="Meinertzhagen I.A."/>
            <person name="Necula S."/>
            <person name="Nonaka M."/>
            <person name="Putnam N."/>
            <person name="Rash S."/>
            <person name="Saiga H."/>
            <person name="Satake M."/>
            <person name="Terry A."/>
            <person name="Yamada L."/>
            <person name="Wang H.G."/>
            <person name="Awazu S."/>
            <person name="Azumi K."/>
            <person name="Boore J."/>
            <person name="Branno M."/>
            <person name="Chin-Bow S."/>
            <person name="DeSantis R."/>
            <person name="Doyle S."/>
            <person name="Francino P."/>
            <person name="Keys D.N."/>
            <person name="Haga S."/>
            <person name="Hayashi H."/>
            <person name="Hino K."/>
            <person name="Imai K.S."/>
            <person name="Inaba K."/>
            <person name="Kano S."/>
            <person name="Kobayashi K."/>
            <person name="Kobayashi M."/>
            <person name="Lee B.I."/>
            <person name="Makabe K.W."/>
            <person name="Manohar C."/>
            <person name="Matassi G."/>
            <person name="Medina M."/>
            <person name="Mochizuki Y."/>
            <person name="Mount S."/>
            <person name="Morishita T."/>
            <person name="Miura S."/>
            <person name="Nakayama A."/>
            <person name="Nishizaka S."/>
            <person name="Nomoto H."/>
            <person name="Ohta F."/>
            <person name="Oishi K."/>
            <person name="Rigoutsos I."/>
            <person name="Sano M."/>
            <person name="Sasaki A."/>
            <person name="Sasakura Y."/>
            <person name="Shoguchi E."/>
            <person name="Shin-i T."/>
            <person name="Spagnuolo A."/>
            <person name="Stainier D."/>
            <person name="Suzuki M.M."/>
            <person name="Tassy O."/>
            <person name="Takatori N."/>
            <person name="Tokuoka M."/>
            <person name="Yagi K."/>
            <person name="Yoshizaki F."/>
            <person name="Wada S."/>
            <person name="Zhang C."/>
            <person name="Hyatt P.D."/>
            <person name="Larimer F."/>
            <person name="Detter C."/>
            <person name="Doggett N."/>
            <person name="Glavina T."/>
            <person name="Hawkins T."/>
            <person name="Richardson P."/>
            <person name="Lucas S."/>
            <person name="Kohara Y."/>
            <person name="Levine M."/>
            <person name="Satoh N."/>
            <person name="Rokhsar D.S."/>
        </authorList>
    </citation>
    <scope>NUCLEOTIDE SEQUENCE [LARGE SCALE GENOMIC DNA]</scope>
</reference>
<dbReference type="PANTHER" id="PTHR24096:SF149">
    <property type="entry name" value="AMP-BINDING DOMAIN-CONTAINING PROTEIN-RELATED"/>
    <property type="match status" value="1"/>
</dbReference>
<reference evidence="6" key="3">
    <citation type="submission" date="2025-08" db="UniProtKB">
        <authorList>
            <consortium name="Ensembl"/>
        </authorList>
    </citation>
    <scope>IDENTIFICATION</scope>
</reference>
<evidence type="ECO:0000256" key="1">
    <source>
        <dbReference type="ARBA" id="ARBA00006432"/>
    </source>
</evidence>
<dbReference type="EMBL" id="EAAA01002677">
    <property type="status" value="NOT_ANNOTATED_CDS"/>
    <property type="molecule type" value="Genomic_DNA"/>
</dbReference>
<evidence type="ECO:0000259" key="4">
    <source>
        <dbReference type="Pfam" id="PF00501"/>
    </source>
</evidence>
<dbReference type="InParanoid" id="F6UFU1"/>
<evidence type="ECO:0000313" key="6">
    <source>
        <dbReference type="Ensembl" id="ENSCINP00000024387.2"/>
    </source>
</evidence>
<dbReference type="EMBL" id="EAAA01002678">
    <property type="status" value="NOT_ANNOTATED_CDS"/>
    <property type="molecule type" value="Genomic_DNA"/>
</dbReference>
<reference evidence="6" key="2">
    <citation type="journal article" date="2008" name="Genome Biol.">
        <title>Improved genome assembly and evidence-based global gene model set for the chordate Ciona intestinalis: new insight into intron and operon populations.</title>
        <authorList>
            <person name="Satou Y."/>
            <person name="Mineta K."/>
            <person name="Ogasawara M."/>
            <person name="Sasakura Y."/>
            <person name="Shoguchi E."/>
            <person name="Ueno K."/>
            <person name="Yamada L."/>
            <person name="Matsumoto J."/>
            <person name="Wasserscheid J."/>
            <person name="Dewar K."/>
            <person name="Wiley G.B."/>
            <person name="Macmil S.L."/>
            <person name="Roe B.A."/>
            <person name="Zeller R.W."/>
            <person name="Hastings K.E."/>
            <person name="Lemaire P."/>
            <person name="Lindquist E."/>
            <person name="Endo T."/>
            <person name="Hotta K."/>
            <person name="Inaba K."/>
        </authorList>
    </citation>
    <scope>NUCLEOTIDE SEQUENCE [LARGE SCALE GENOMIC DNA]</scope>
    <source>
        <strain evidence="6">wild type</strain>
    </source>
</reference>
<dbReference type="InterPro" id="IPR000873">
    <property type="entry name" value="AMP-dep_synth/lig_dom"/>
</dbReference>
<keyword evidence="2" id="KW-0436">Ligase</keyword>
<dbReference type="FunFam" id="3.30.300.30:FF:000007">
    <property type="entry name" value="4-coumarate--CoA ligase 2"/>
    <property type="match status" value="1"/>
</dbReference>
<name>F6UFU1_CIOIN</name>
<dbReference type="Pfam" id="PF00501">
    <property type="entry name" value="AMP-binding"/>
    <property type="match status" value="1"/>
</dbReference>
<dbReference type="Pfam" id="PF13193">
    <property type="entry name" value="AMP-binding_C"/>
    <property type="match status" value="1"/>
</dbReference>
<dbReference type="InterPro" id="IPR045851">
    <property type="entry name" value="AMP-bd_C_sf"/>
</dbReference>
<dbReference type="Gene3D" id="3.40.50.980">
    <property type="match status" value="2"/>
</dbReference>
<evidence type="ECO:0000259" key="5">
    <source>
        <dbReference type="Pfam" id="PF13193"/>
    </source>
</evidence>
<dbReference type="PANTHER" id="PTHR24096">
    <property type="entry name" value="LONG-CHAIN-FATTY-ACID--COA LIGASE"/>
    <property type="match status" value="1"/>
</dbReference>
<dbReference type="Proteomes" id="UP000008144">
    <property type="component" value="Chromosome 8"/>
</dbReference>
<protein>
    <submittedName>
        <fullName evidence="6">Uncharacterized protein</fullName>
    </submittedName>
</protein>
<evidence type="ECO:0000313" key="7">
    <source>
        <dbReference type="Proteomes" id="UP000008144"/>
    </source>
</evidence>
<dbReference type="PROSITE" id="PS00455">
    <property type="entry name" value="AMP_BINDING"/>
    <property type="match status" value="1"/>
</dbReference>
<evidence type="ECO:0000256" key="2">
    <source>
        <dbReference type="ARBA" id="ARBA00022598"/>
    </source>
</evidence>
<dbReference type="InterPro" id="IPR025110">
    <property type="entry name" value="AMP-bd_C"/>
</dbReference>
<dbReference type="GO" id="GO:0016405">
    <property type="term" value="F:CoA-ligase activity"/>
    <property type="evidence" value="ECO:0000318"/>
    <property type="project" value="GO_Central"/>
</dbReference>
<dbReference type="Gene3D" id="3.30.300.30">
    <property type="match status" value="1"/>
</dbReference>
<sequence length="496" mass="56003">VDATTEQSFTFNQVCDLSIKFASVLNKRGLRRQEVVAVCCSNCIEYPILVLGAAANNAISTTCNPYYTYLTDEMLKQFQHCQPKFVITDADQVEKVKQIADQVKYEMLKQFQHCQPKFVITNADQVEKVKQIADQAAFPTNVSFDVKEDVLLLPYSSGTTGFPKGVMHTHYSFVSLMHYAMHTKPPMRLVTYTCIPLFHILGILRQFANLIKGWKHIIDKRFNVEQLLKCVEKYKVNTMTSVPPMLVALQNYQHFDKYDTSSLKIVGSGAAPLALTVKNKTSKNLGVDIVQGWGLTEMLVSVHRSPNYPEGSVGQLMPNTQFKVVDPDSLKELGINEDGECWVKGPQLMKGYYKNQSETSRCITSDGWFRTGDIGHYDENGFIFIVDRLKELIKYKAFQVPPAELESVILSNPKVADVGVTGIPDPEAGEVPRAYVVRKDGTLTEEELNNFVQSRVSKYKYLYGGIKFVNSIPKSPTGKILRRKLHEHAFKELNKL</sequence>